<proteinExistence type="predicted"/>
<protein>
    <submittedName>
        <fullName evidence="1">Uncharacterized protein</fullName>
    </submittedName>
</protein>
<evidence type="ECO:0000313" key="2">
    <source>
        <dbReference type="Proteomes" id="UP000692954"/>
    </source>
</evidence>
<sequence>MQFQVFLKHQQKNWKHQIHRKQKRIEQCMLNKNRKDDVKDQVVFGLNKDEKIKNQGKKNDLIQFQVCKMLEIGGK</sequence>
<evidence type="ECO:0000313" key="1">
    <source>
        <dbReference type="EMBL" id="CAD8101808.1"/>
    </source>
</evidence>
<accession>A0A8S1PH74</accession>
<dbReference type="EMBL" id="CAJJDN010000076">
    <property type="protein sequence ID" value="CAD8101808.1"/>
    <property type="molecule type" value="Genomic_DNA"/>
</dbReference>
<keyword evidence="2" id="KW-1185">Reference proteome</keyword>
<dbReference type="Proteomes" id="UP000692954">
    <property type="component" value="Unassembled WGS sequence"/>
</dbReference>
<gene>
    <name evidence="1" type="ORF">PSON_ATCC_30995.1.T0760186</name>
</gene>
<name>A0A8S1PH74_9CILI</name>
<comment type="caution">
    <text evidence="1">The sequence shown here is derived from an EMBL/GenBank/DDBJ whole genome shotgun (WGS) entry which is preliminary data.</text>
</comment>
<organism evidence="1 2">
    <name type="scientific">Paramecium sonneborni</name>
    <dbReference type="NCBI Taxonomy" id="65129"/>
    <lineage>
        <taxon>Eukaryota</taxon>
        <taxon>Sar</taxon>
        <taxon>Alveolata</taxon>
        <taxon>Ciliophora</taxon>
        <taxon>Intramacronucleata</taxon>
        <taxon>Oligohymenophorea</taxon>
        <taxon>Peniculida</taxon>
        <taxon>Parameciidae</taxon>
        <taxon>Paramecium</taxon>
    </lineage>
</organism>
<reference evidence="1" key="1">
    <citation type="submission" date="2021-01" db="EMBL/GenBank/DDBJ databases">
        <authorList>
            <consortium name="Genoscope - CEA"/>
            <person name="William W."/>
        </authorList>
    </citation>
    <scope>NUCLEOTIDE SEQUENCE</scope>
</reference>
<dbReference type="AlphaFoldDB" id="A0A8S1PH74"/>